<proteinExistence type="predicted"/>
<dbReference type="EMBL" id="JAPDGR010000305">
    <property type="protein sequence ID" value="KAJ2991834.1"/>
    <property type="molecule type" value="Genomic_DNA"/>
</dbReference>
<evidence type="ECO:0000313" key="2">
    <source>
        <dbReference type="Proteomes" id="UP001143856"/>
    </source>
</evidence>
<evidence type="ECO:0000313" key="1">
    <source>
        <dbReference type="EMBL" id="KAJ2991834.1"/>
    </source>
</evidence>
<name>A0ACC1PFW9_9PEZI</name>
<dbReference type="Proteomes" id="UP001143856">
    <property type="component" value="Unassembled WGS sequence"/>
</dbReference>
<protein>
    <submittedName>
        <fullName evidence="1">Uncharacterized protein</fullName>
    </submittedName>
</protein>
<reference evidence="1" key="1">
    <citation type="submission" date="2022-10" db="EMBL/GenBank/DDBJ databases">
        <title>Genome Sequence of Xylaria curta.</title>
        <authorList>
            <person name="Buettner E."/>
        </authorList>
    </citation>
    <scope>NUCLEOTIDE SEQUENCE</scope>
    <source>
        <strain evidence="1">Babe10</strain>
    </source>
</reference>
<sequence length="268" mass="29142">MPFIANTPESLIGRTDSKNPSTTCRGITAGGRPCRRPIGAAPGSSPSGSPLASRSRVHQLRVDDPSDPGLYCWQHKDQASSSAKSSPGPGSRTKLSTVRQESFESLIDRLGIVEAERDGRRRRGNLKKPSNGKRNESISHTGDTNTSQASKPKRKTKTQKHESFCWCFKIPVYEKERPSRPKPRPIQNVPTKPNTAKLPSSQHLAPSFASQRPVWVCMGLVGVQSVRFSGTALAPRFGPALPGCCPGAIQVLSGLCTASIQYRYRVQL</sequence>
<gene>
    <name evidence="1" type="ORF">NUW58_g2375</name>
</gene>
<organism evidence="1 2">
    <name type="scientific">Xylaria curta</name>
    <dbReference type="NCBI Taxonomy" id="42375"/>
    <lineage>
        <taxon>Eukaryota</taxon>
        <taxon>Fungi</taxon>
        <taxon>Dikarya</taxon>
        <taxon>Ascomycota</taxon>
        <taxon>Pezizomycotina</taxon>
        <taxon>Sordariomycetes</taxon>
        <taxon>Xylariomycetidae</taxon>
        <taxon>Xylariales</taxon>
        <taxon>Xylariaceae</taxon>
        <taxon>Xylaria</taxon>
    </lineage>
</organism>
<comment type="caution">
    <text evidence="1">The sequence shown here is derived from an EMBL/GenBank/DDBJ whole genome shotgun (WGS) entry which is preliminary data.</text>
</comment>
<accession>A0ACC1PFW9</accession>
<keyword evidence="2" id="KW-1185">Reference proteome</keyword>